<dbReference type="CDD" id="cd17298">
    <property type="entry name" value="DUF1907"/>
    <property type="match status" value="1"/>
</dbReference>
<keyword evidence="4 8" id="KW-0378">Hydrolase</keyword>
<comment type="caution">
    <text evidence="8">The sequence shown here is derived from an EMBL/GenBank/DDBJ whole genome shotgun (WGS) entry which is preliminary data.</text>
</comment>
<gene>
    <name evidence="8" type="ORF">DBV15_09566</name>
</gene>
<evidence type="ECO:0000313" key="9">
    <source>
        <dbReference type="Proteomes" id="UP000310200"/>
    </source>
</evidence>
<keyword evidence="9" id="KW-1185">Reference proteome</keyword>
<dbReference type="AlphaFoldDB" id="A0A4S2L0R6"/>
<feature type="domain" description="DUF1907" evidence="7">
    <location>
        <begin position="98"/>
        <end position="391"/>
    </location>
</feature>
<dbReference type="SUPFAM" id="SSF117856">
    <property type="entry name" value="AF0104/ALDC/Ptd012-like"/>
    <property type="match status" value="1"/>
</dbReference>
<comment type="subcellular location">
    <subcellularLocation>
        <location evidence="1">Nucleus</location>
    </subcellularLocation>
</comment>
<evidence type="ECO:0000256" key="2">
    <source>
        <dbReference type="ARBA" id="ARBA00011245"/>
    </source>
</evidence>
<accession>A0A4S2L0R6</accession>
<evidence type="ECO:0000259" key="7">
    <source>
        <dbReference type="SMART" id="SM01168"/>
    </source>
</evidence>
<dbReference type="GO" id="GO:0016788">
    <property type="term" value="F:hydrolase activity, acting on ester bonds"/>
    <property type="evidence" value="ECO:0007669"/>
    <property type="project" value="TreeGrafter"/>
</dbReference>
<dbReference type="SMART" id="SM01168">
    <property type="entry name" value="DUF1907"/>
    <property type="match status" value="1"/>
</dbReference>
<keyword evidence="6" id="KW-0539">Nucleus</keyword>
<evidence type="ECO:0000256" key="1">
    <source>
        <dbReference type="ARBA" id="ARBA00004123"/>
    </source>
</evidence>
<reference evidence="8 9" key="1">
    <citation type="journal article" date="2019" name="Philos. Trans. R. Soc. Lond., B, Biol. Sci.">
        <title>Ant behaviour and brain gene expression of defending hosts depend on the ecological success of the intruding social parasite.</title>
        <authorList>
            <person name="Kaur R."/>
            <person name="Stoldt M."/>
            <person name="Jongepier E."/>
            <person name="Feldmeyer B."/>
            <person name="Menzel F."/>
            <person name="Bornberg-Bauer E."/>
            <person name="Foitzik S."/>
        </authorList>
    </citation>
    <scope>NUCLEOTIDE SEQUENCE [LARGE SCALE GENOMIC DNA]</scope>
    <source>
        <tissue evidence="8">Whole body</tissue>
    </source>
</reference>
<dbReference type="GO" id="GO:0005634">
    <property type="term" value="C:nucleus"/>
    <property type="evidence" value="ECO:0007669"/>
    <property type="project" value="UniProtKB-SubCell"/>
</dbReference>
<evidence type="ECO:0000256" key="4">
    <source>
        <dbReference type="ARBA" id="ARBA00022801"/>
    </source>
</evidence>
<dbReference type="Proteomes" id="UP000310200">
    <property type="component" value="Unassembled WGS sequence"/>
</dbReference>
<evidence type="ECO:0000256" key="5">
    <source>
        <dbReference type="ARBA" id="ARBA00022833"/>
    </source>
</evidence>
<protein>
    <submittedName>
        <fullName evidence="8">Ester hydrolase-like protein</fullName>
    </submittedName>
</protein>
<sequence length="403" mass="45540">MIWSVLYAEFIIPVCASRRAEESFQVRYDSVNKISEYTYSSIHSYLEYHSKLVLSLFASVLILKILKMNRGIEPLDPSKINITSRTLHQPPLDELMNVLGEGLTANFAEATVEMADCPDFNRWPYCFYREGLCGNPIILDVGGPAYLLPTVQRDKFYDVKSLLRQLNYNHDSLVIGAGAGPWPHTGSNCELIMKLNVSNHRVSPGYKLNMGVGNGTHYAFVNKSTGKCLFERIVANEDETTFALLANLYISEGKPGKVIKVRAKKRTGKLDFISCMQKALEKQYGDKLVGLGGMFEMKNGKVKQHIMPDFSDTPLTTEAQLNNWLRFYEMETPLIAVGTFVSAETDLDLRVQHFHSSFEESRLGGHYHIDTTPDTIEYEGYFNVAATLYRVDQPPNKLQFGKD</sequence>
<dbReference type="PANTHER" id="PTHR13204:SF1">
    <property type="entry name" value="ESTER HYDROLASE C11ORF54"/>
    <property type="match status" value="1"/>
</dbReference>
<dbReference type="GO" id="GO:0008270">
    <property type="term" value="F:zinc ion binding"/>
    <property type="evidence" value="ECO:0007669"/>
    <property type="project" value="TreeGrafter"/>
</dbReference>
<dbReference type="PANTHER" id="PTHR13204">
    <property type="entry name" value="PTD012 PROTEIN"/>
    <property type="match status" value="1"/>
</dbReference>
<evidence type="ECO:0000256" key="3">
    <source>
        <dbReference type="ARBA" id="ARBA00022723"/>
    </source>
</evidence>
<organism evidence="8 9">
    <name type="scientific">Temnothorax longispinosus</name>
    <dbReference type="NCBI Taxonomy" id="300112"/>
    <lineage>
        <taxon>Eukaryota</taxon>
        <taxon>Metazoa</taxon>
        <taxon>Ecdysozoa</taxon>
        <taxon>Arthropoda</taxon>
        <taxon>Hexapoda</taxon>
        <taxon>Insecta</taxon>
        <taxon>Pterygota</taxon>
        <taxon>Neoptera</taxon>
        <taxon>Endopterygota</taxon>
        <taxon>Hymenoptera</taxon>
        <taxon>Apocrita</taxon>
        <taxon>Aculeata</taxon>
        <taxon>Formicoidea</taxon>
        <taxon>Formicidae</taxon>
        <taxon>Myrmicinae</taxon>
        <taxon>Temnothorax</taxon>
    </lineage>
</organism>
<comment type="subunit">
    <text evidence="2">Monomer.</text>
</comment>
<evidence type="ECO:0000313" key="8">
    <source>
        <dbReference type="EMBL" id="TGZ56312.1"/>
    </source>
</evidence>
<name>A0A4S2L0R6_9HYME</name>
<dbReference type="EMBL" id="QBLH01000348">
    <property type="protein sequence ID" value="TGZ56312.1"/>
    <property type="molecule type" value="Genomic_DNA"/>
</dbReference>
<keyword evidence="3" id="KW-0479">Metal-binding</keyword>
<proteinExistence type="predicted"/>
<dbReference type="InterPro" id="IPR015021">
    <property type="entry name" value="C11orf54_DUF1907"/>
</dbReference>
<keyword evidence="5" id="KW-0862">Zinc</keyword>
<dbReference type="Pfam" id="PF08925">
    <property type="entry name" value="DUF1907"/>
    <property type="match status" value="1"/>
</dbReference>
<dbReference type="STRING" id="300112.A0A4S2L0R6"/>
<evidence type="ECO:0000256" key="6">
    <source>
        <dbReference type="ARBA" id="ARBA00023242"/>
    </source>
</evidence>